<dbReference type="Pfam" id="PF07993">
    <property type="entry name" value="NAD_binding_4"/>
    <property type="match status" value="1"/>
</dbReference>
<dbReference type="InterPro" id="IPR045851">
    <property type="entry name" value="AMP-bd_C_sf"/>
</dbReference>
<dbReference type="InterPro" id="IPR010071">
    <property type="entry name" value="AA_adenyl_dom"/>
</dbReference>
<sequence length="1334" mass="143369">MRARATGSCLSCGVEDLAGDLPVLELVTDHPRPSALSLRRAWVSRALPAHLALALEAVSRRSSTTLFVTLLSAHAALLHRHTGQSDILIGAPFPRGGRAQGWAPGDGPHHPLVVRARFHEELSFRALLAQIAAQVASAEARGPAPFDALLARLGLAEDASRHPLFQTTFALDPGGDGAAGPTATGFARARAAVPVELSLSVAASDRGLAATMAYSADLFDPGTIERMLGHLHLLLAGLAEDAERPVADVPLLTPEERRRVTLEWNATRSAYPRDACIHELFEAQVARAPGAVAAVDRGETLTYGELNRRANRLAHRLAHQLSGRRAGPPLRVAVFVERSLRTLVALLGVLKAGGAYVPLDPGYPAQRLRSMLEDAEAGILLGERAQATRLGFRGEVMDLDEACRGPGDEGDPARRATATDLAYVMFTSGSTGRPKGVAVPHRGVVRLVQQTNYVALGPWDRVAHAASLSFDASTFEIWGALLNGARLVLVPHETLLSPEGLPTLIRREGITVMFLTTALFHQIASASPGAFRGLSYLVVGGDALSPKLASDVLTRCAPARLVNGYGPTENTTFSTAHLVRAVPEGAVRVPIGRPIANSRVYVLDRRLQPVPVGVPGELYVAGDGLARGYLNRPDLTAEAFIENPLPEEPGDRLYRTGDRARYLPDGSIEFLGRIDAQVKIRGFRVELAEVEAALSACPAVRDAVVVAREHAPGDRRLVAYVVASAGARRGPARGERGAAQRAADGEDAGASPRDLSRILRRYLQERLPAYMIPSAFVALPSLPLSPGGKVDRRALPAPPRDARRAGAPAELGTLLEQQVARIWAEVLDTDRIEAHASFFELGGDSLSVAQVLLRVKAAFQVDVPARRLFEAPTVAGLARAVEEARRDGARGAAAGARRAIDLRAEAVLDPYIRPRGAAVDASAPPRDVFLTGATGFLGAFLLRELLERTSATAHCLVRAPDAEAGLSRIRRALEAYGIWEPALRARIVAVPGDLSRPLLGLTAAGFEALAARVDAIYHAGAEVNYIKPYASHKAANVLGTQDVLRLACHGRTKPVHYVSTIGVLGHIGFFTGVRTVKESDDLECSADYLHTDMGYSQSKWVAEKLVWLARSRGVPVTVFRPGFITGHSETGAANLSDFANRMIRGCLAMGAAPDLPEQSKEFVTVDYVSQAIVHLSCRQGSLGKVFHLVPAPSRRLDLNGFFDLLGAHGYPLERLPYARWREALLKEARRSRDNPFLPLLPMLTEEVHGGRTRWEMQEKMPAFDCRNTLEGLAGTSIACPPMDMRLLDTLLAYHVHSGHLSAPASPTSNVRPRSGQWMARNTASERVAQRGRGV</sequence>
<dbReference type="Gene3D" id="1.10.1200.10">
    <property type="entry name" value="ACP-like"/>
    <property type="match status" value="1"/>
</dbReference>
<dbReference type="FunFam" id="2.30.38.10:FF:000001">
    <property type="entry name" value="Non-ribosomal peptide synthetase PvdI"/>
    <property type="match status" value="1"/>
</dbReference>
<dbReference type="PROSITE" id="PS50075">
    <property type="entry name" value="CARRIER"/>
    <property type="match status" value="1"/>
</dbReference>
<dbReference type="Pfam" id="PF00550">
    <property type="entry name" value="PP-binding"/>
    <property type="match status" value="1"/>
</dbReference>
<dbReference type="InterPro" id="IPR009081">
    <property type="entry name" value="PP-bd_ACP"/>
</dbReference>
<proteinExistence type="predicted"/>
<evidence type="ECO:0000256" key="5">
    <source>
        <dbReference type="SAM" id="MobiDB-lite"/>
    </source>
</evidence>
<dbReference type="CDD" id="cd12117">
    <property type="entry name" value="A_NRPS_Srf_like"/>
    <property type="match status" value="1"/>
</dbReference>
<dbReference type="GO" id="GO:0016874">
    <property type="term" value="F:ligase activity"/>
    <property type="evidence" value="ECO:0007669"/>
    <property type="project" value="UniProtKB-KW"/>
</dbReference>
<dbReference type="FunFam" id="3.40.50.980:FF:000001">
    <property type="entry name" value="Non-ribosomal peptide synthetase"/>
    <property type="match status" value="1"/>
</dbReference>
<dbReference type="InterPro" id="IPR010080">
    <property type="entry name" value="Thioester_reductase-like_dom"/>
</dbReference>
<dbReference type="NCBIfam" id="TIGR01733">
    <property type="entry name" value="AA-adenyl-dom"/>
    <property type="match status" value="1"/>
</dbReference>
<keyword evidence="2" id="KW-0596">Phosphopantetheine</keyword>
<dbReference type="SUPFAM" id="SSF51735">
    <property type="entry name" value="NAD(P)-binding Rossmann-fold domains"/>
    <property type="match status" value="1"/>
</dbReference>
<dbReference type="OrthoDB" id="9757540at2"/>
<dbReference type="PANTHER" id="PTHR44845">
    <property type="entry name" value="CARRIER DOMAIN-CONTAINING PROTEIN"/>
    <property type="match status" value="1"/>
</dbReference>
<feature type="region of interest" description="Disordered" evidence="5">
    <location>
        <begin position="1300"/>
        <end position="1334"/>
    </location>
</feature>
<dbReference type="SUPFAM" id="SSF56801">
    <property type="entry name" value="Acetyl-CoA synthetase-like"/>
    <property type="match status" value="1"/>
</dbReference>
<dbReference type="GO" id="GO:0044550">
    <property type="term" value="P:secondary metabolite biosynthetic process"/>
    <property type="evidence" value="ECO:0007669"/>
    <property type="project" value="UniProtKB-ARBA"/>
</dbReference>
<keyword evidence="4" id="KW-0436">Ligase</keyword>
<dbReference type="Gene3D" id="3.40.50.720">
    <property type="entry name" value="NAD(P)-binding Rossmann-like Domain"/>
    <property type="match status" value="1"/>
</dbReference>
<dbReference type="Pfam" id="PF00501">
    <property type="entry name" value="AMP-binding"/>
    <property type="match status" value="1"/>
</dbReference>
<dbReference type="FunFam" id="3.40.50.980:FF:000002">
    <property type="entry name" value="Enterobactin synthetase component F"/>
    <property type="match status" value="1"/>
</dbReference>
<evidence type="ECO:0000256" key="4">
    <source>
        <dbReference type="ARBA" id="ARBA00022598"/>
    </source>
</evidence>
<protein>
    <recommendedName>
        <fullName evidence="6">Carrier domain-containing protein</fullName>
    </recommendedName>
</protein>
<dbReference type="SUPFAM" id="SSF52777">
    <property type="entry name" value="CoA-dependent acyltransferases"/>
    <property type="match status" value="1"/>
</dbReference>
<dbReference type="Proteomes" id="UP000295781">
    <property type="component" value="Chromosome"/>
</dbReference>
<dbReference type="GO" id="GO:0043041">
    <property type="term" value="P:amino acid activation for nonribosomal peptide biosynthetic process"/>
    <property type="evidence" value="ECO:0007669"/>
    <property type="project" value="UniProtKB-ARBA"/>
</dbReference>
<dbReference type="InterPro" id="IPR001242">
    <property type="entry name" value="Condensation_dom"/>
</dbReference>
<dbReference type="InterPro" id="IPR020845">
    <property type="entry name" value="AMP-binding_CS"/>
</dbReference>
<dbReference type="PANTHER" id="PTHR44845:SF6">
    <property type="entry name" value="BETA-ALANINE-ACTIVATING ENZYME"/>
    <property type="match status" value="1"/>
</dbReference>
<evidence type="ECO:0000313" key="7">
    <source>
        <dbReference type="EMBL" id="AUX27195.1"/>
    </source>
</evidence>
<dbReference type="InterPro" id="IPR000873">
    <property type="entry name" value="AMP-dep_synth/lig_dom"/>
</dbReference>
<dbReference type="InterPro" id="IPR025110">
    <property type="entry name" value="AMP-bd_C"/>
</dbReference>
<feature type="region of interest" description="Disordered" evidence="5">
    <location>
        <begin position="730"/>
        <end position="751"/>
    </location>
</feature>
<evidence type="ECO:0000256" key="2">
    <source>
        <dbReference type="ARBA" id="ARBA00022450"/>
    </source>
</evidence>
<dbReference type="InterPro" id="IPR036736">
    <property type="entry name" value="ACP-like_sf"/>
</dbReference>
<dbReference type="InterPro" id="IPR020806">
    <property type="entry name" value="PKS_PP-bd"/>
</dbReference>
<evidence type="ECO:0000256" key="1">
    <source>
        <dbReference type="ARBA" id="ARBA00001957"/>
    </source>
</evidence>
<dbReference type="PROSITE" id="PS00455">
    <property type="entry name" value="AMP_BINDING"/>
    <property type="match status" value="1"/>
</dbReference>
<dbReference type="Gene3D" id="3.30.559.30">
    <property type="entry name" value="Nonribosomal peptide synthetase, condensation domain"/>
    <property type="match status" value="1"/>
</dbReference>
<dbReference type="Gene3D" id="3.30.559.10">
    <property type="entry name" value="Chloramphenicol acetyltransferase-like domain"/>
    <property type="match status" value="1"/>
</dbReference>
<dbReference type="InterPro" id="IPR036291">
    <property type="entry name" value="NAD(P)-bd_dom_sf"/>
</dbReference>
<dbReference type="EMBL" id="CP012670">
    <property type="protein sequence ID" value="AUX27195.1"/>
    <property type="molecule type" value="Genomic_DNA"/>
</dbReference>
<gene>
    <name evidence="7" type="ORF">SOCEGT47_077760</name>
</gene>
<dbReference type="Gene3D" id="2.30.38.10">
    <property type="entry name" value="Luciferase, Domain 3"/>
    <property type="match status" value="1"/>
</dbReference>
<organism evidence="7 8">
    <name type="scientific">Sorangium cellulosum</name>
    <name type="common">Polyangium cellulosum</name>
    <dbReference type="NCBI Taxonomy" id="56"/>
    <lineage>
        <taxon>Bacteria</taxon>
        <taxon>Pseudomonadati</taxon>
        <taxon>Myxococcota</taxon>
        <taxon>Polyangia</taxon>
        <taxon>Polyangiales</taxon>
        <taxon>Polyangiaceae</taxon>
        <taxon>Sorangium</taxon>
    </lineage>
</organism>
<keyword evidence="3" id="KW-0597">Phosphoprotein</keyword>
<dbReference type="GO" id="GO:0031177">
    <property type="term" value="F:phosphopantetheine binding"/>
    <property type="evidence" value="ECO:0007669"/>
    <property type="project" value="InterPro"/>
</dbReference>
<evidence type="ECO:0000259" key="6">
    <source>
        <dbReference type="PROSITE" id="PS50075"/>
    </source>
</evidence>
<evidence type="ECO:0000313" key="8">
    <source>
        <dbReference type="Proteomes" id="UP000295781"/>
    </source>
</evidence>
<dbReference type="FunFam" id="3.30.300.30:FF:000010">
    <property type="entry name" value="Enterobactin synthetase component F"/>
    <property type="match status" value="1"/>
</dbReference>
<dbReference type="RefSeq" id="WP_129355285.1">
    <property type="nucleotide sequence ID" value="NZ_CP012670.1"/>
</dbReference>
<dbReference type="SMART" id="SM00823">
    <property type="entry name" value="PKS_PP"/>
    <property type="match status" value="1"/>
</dbReference>
<dbReference type="CDD" id="cd05235">
    <property type="entry name" value="SDR_e1"/>
    <property type="match status" value="1"/>
</dbReference>
<evidence type="ECO:0000256" key="3">
    <source>
        <dbReference type="ARBA" id="ARBA00022553"/>
    </source>
</evidence>
<feature type="domain" description="Carrier" evidence="6">
    <location>
        <begin position="810"/>
        <end position="885"/>
    </location>
</feature>
<accession>A0A4P2QBX8</accession>
<dbReference type="FunFam" id="3.40.50.12780:FF:000012">
    <property type="entry name" value="Non-ribosomal peptide synthetase"/>
    <property type="match status" value="1"/>
</dbReference>
<dbReference type="Pfam" id="PF13193">
    <property type="entry name" value="AMP-binding_C"/>
    <property type="match status" value="1"/>
</dbReference>
<dbReference type="PIRSF" id="PIRSF001617">
    <property type="entry name" value="Alpha-AR"/>
    <property type="match status" value="1"/>
</dbReference>
<dbReference type="SUPFAM" id="SSF47336">
    <property type="entry name" value="ACP-like"/>
    <property type="match status" value="1"/>
</dbReference>
<name>A0A4P2QBX8_SORCE</name>
<dbReference type="Gene3D" id="3.30.300.30">
    <property type="match status" value="1"/>
</dbReference>
<dbReference type="Gene3D" id="3.40.50.980">
    <property type="match status" value="2"/>
</dbReference>
<comment type="cofactor">
    <cofactor evidence="1">
        <name>pantetheine 4'-phosphate</name>
        <dbReference type="ChEBI" id="CHEBI:47942"/>
    </cofactor>
</comment>
<dbReference type="Pfam" id="PF00668">
    <property type="entry name" value="Condensation"/>
    <property type="match status" value="1"/>
</dbReference>
<reference evidence="7 8" key="1">
    <citation type="submission" date="2015-09" db="EMBL/GenBank/DDBJ databases">
        <title>Sorangium comparison.</title>
        <authorList>
            <person name="Zaburannyi N."/>
            <person name="Bunk B."/>
            <person name="Overmann J."/>
            <person name="Mueller R."/>
        </authorList>
    </citation>
    <scope>NUCLEOTIDE SEQUENCE [LARGE SCALE GENOMIC DNA]</scope>
    <source>
        <strain evidence="7 8">So ceGT47</strain>
    </source>
</reference>
<dbReference type="NCBIfam" id="TIGR01746">
    <property type="entry name" value="Thioester-redct"/>
    <property type="match status" value="1"/>
</dbReference>
<dbReference type="InterPro" id="IPR013120">
    <property type="entry name" value="FAR_NAD-bd"/>
</dbReference>
<dbReference type="InterPro" id="IPR023213">
    <property type="entry name" value="CAT-like_dom_sf"/>
</dbReference>